<dbReference type="PANTHER" id="PTHR35377:SF8">
    <property type="entry name" value="ANTITOXIN VAPB22"/>
    <property type="match status" value="1"/>
</dbReference>
<dbReference type="EMBL" id="MRCC01000005">
    <property type="protein sequence ID" value="OKH27779.1"/>
    <property type="molecule type" value="Genomic_DNA"/>
</dbReference>
<dbReference type="SUPFAM" id="SSF143120">
    <property type="entry name" value="YefM-like"/>
    <property type="match status" value="1"/>
</dbReference>
<dbReference type="Proteomes" id="UP000185984">
    <property type="component" value="Unassembled WGS sequence"/>
</dbReference>
<protein>
    <recommendedName>
        <fullName evidence="2">Antitoxin</fullName>
    </recommendedName>
</protein>
<accession>A0A1U7HW29</accession>
<dbReference type="PANTHER" id="PTHR35377">
    <property type="entry name" value="ANTITOXIN VAPB49-RELATED-RELATED"/>
    <property type="match status" value="1"/>
</dbReference>
<evidence type="ECO:0000256" key="1">
    <source>
        <dbReference type="ARBA" id="ARBA00009981"/>
    </source>
</evidence>
<dbReference type="InterPro" id="IPR006442">
    <property type="entry name" value="Antitoxin_Phd/YefM"/>
</dbReference>
<dbReference type="RefSeq" id="WP_073548861.1">
    <property type="nucleotide sequence ID" value="NZ_CAWMVK010000039.1"/>
</dbReference>
<proteinExistence type="inferred from homology"/>
<evidence type="ECO:0000313" key="3">
    <source>
        <dbReference type="EMBL" id="OKH27779.1"/>
    </source>
</evidence>
<evidence type="ECO:0000256" key="2">
    <source>
        <dbReference type="RuleBase" id="RU362080"/>
    </source>
</evidence>
<comment type="similarity">
    <text evidence="1 2">Belongs to the phD/YefM antitoxin family.</text>
</comment>
<dbReference type="Gene3D" id="3.40.1620.10">
    <property type="entry name" value="YefM-like domain"/>
    <property type="match status" value="1"/>
</dbReference>
<dbReference type="STRING" id="247279.NIES1031_07650"/>
<reference evidence="3 4" key="1">
    <citation type="submission" date="2016-11" db="EMBL/GenBank/DDBJ databases">
        <title>Draft Genome Sequences of Nine Cyanobacterial Strains from Diverse Habitats.</title>
        <authorList>
            <person name="Zhu T."/>
            <person name="Hou S."/>
            <person name="Lu X."/>
            <person name="Hess W.R."/>
        </authorList>
    </citation>
    <scope>NUCLEOTIDE SEQUENCE [LARGE SCALE GENOMIC DNA]</scope>
    <source>
        <strain evidence="3 4">5.2 s.c.1</strain>
    </source>
</reference>
<name>A0A1U7HW29_9CHRO</name>
<comment type="caution">
    <text evidence="3">The sequence shown here is derived from an EMBL/GenBank/DDBJ whole genome shotgun (WGS) entry which is preliminary data.</text>
</comment>
<comment type="function">
    <text evidence="2">Antitoxin component of a type II toxin-antitoxin (TA) system.</text>
</comment>
<dbReference type="InterPro" id="IPR036165">
    <property type="entry name" value="YefM-like_sf"/>
</dbReference>
<keyword evidence="4" id="KW-1185">Reference proteome</keyword>
<evidence type="ECO:0000313" key="4">
    <source>
        <dbReference type="Proteomes" id="UP000185984"/>
    </source>
</evidence>
<dbReference type="OrthoDB" id="9800503at2"/>
<sequence>MKTVGSYEAKTHLSRLLEEVEKGETIIITRHGIPIAQLTPSTATSKTTIAQAIEQLRSLRQEISLDGTSIREMIEEGRRF</sequence>
<dbReference type="NCBIfam" id="TIGR01552">
    <property type="entry name" value="phd_fam"/>
    <property type="match status" value="1"/>
</dbReference>
<organism evidence="3 4">
    <name type="scientific">Chroogloeocystis siderophila 5.2 s.c.1</name>
    <dbReference type="NCBI Taxonomy" id="247279"/>
    <lineage>
        <taxon>Bacteria</taxon>
        <taxon>Bacillati</taxon>
        <taxon>Cyanobacteriota</taxon>
        <taxon>Cyanophyceae</taxon>
        <taxon>Oscillatoriophycideae</taxon>
        <taxon>Chroococcales</taxon>
        <taxon>Chroococcaceae</taxon>
        <taxon>Chroogloeocystis</taxon>
    </lineage>
</organism>
<dbReference type="InterPro" id="IPR051416">
    <property type="entry name" value="phD-YefM_TA_antitoxins"/>
</dbReference>
<gene>
    <name evidence="3" type="ORF">NIES1031_07650</name>
</gene>
<dbReference type="AlphaFoldDB" id="A0A1U7HW29"/>
<dbReference type="Pfam" id="PF02604">
    <property type="entry name" value="PhdYeFM_antitox"/>
    <property type="match status" value="1"/>
</dbReference>